<feature type="region of interest" description="Disordered" evidence="5">
    <location>
        <begin position="290"/>
        <end position="318"/>
    </location>
</feature>
<accession>A0A6P5GB61</accession>
<dbReference type="RefSeq" id="XP_020105389.1">
    <property type="nucleotide sequence ID" value="XM_020249800.1"/>
</dbReference>
<protein>
    <submittedName>
        <fullName evidence="8">Paired amphipathic helix protein Sin3-like 5 isoform X1</fullName>
    </submittedName>
</protein>
<dbReference type="GO" id="GO:0000785">
    <property type="term" value="C:chromatin"/>
    <property type="evidence" value="ECO:0007669"/>
    <property type="project" value="TreeGrafter"/>
</dbReference>
<dbReference type="AlphaFoldDB" id="A0A6P5GB61"/>
<reference evidence="7" key="1">
    <citation type="journal article" date="2015" name="Nat. Genet.">
        <title>The pineapple genome and the evolution of CAM photosynthesis.</title>
        <authorList>
            <person name="Ming R."/>
            <person name="VanBuren R."/>
            <person name="Wai C.M."/>
            <person name="Tang H."/>
            <person name="Schatz M.C."/>
            <person name="Bowers J.E."/>
            <person name="Lyons E."/>
            <person name="Wang M.L."/>
            <person name="Chen J."/>
            <person name="Biggers E."/>
            <person name="Zhang J."/>
            <person name="Huang L."/>
            <person name="Zhang L."/>
            <person name="Miao W."/>
            <person name="Zhang J."/>
            <person name="Ye Z."/>
            <person name="Miao C."/>
            <person name="Lin Z."/>
            <person name="Wang H."/>
            <person name="Zhou H."/>
            <person name="Yim W.C."/>
            <person name="Priest H.D."/>
            <person name="Zheng C."/>
            <person name="Woodhouse M."/>
            <person name="Edger P.P."/>
            <person name="Guyot R."/>
            <person name="Guo H.B."/>
            <person name="Guo H."/>
            <person name="Zheng G."/>
            <person name="Singh R."/>
            <person name="Sharma A."/>
            <person name="Min X."/>
            <person name="Zheng Y."/>
            <person name="Lee H."/>
            <person name="Gurtowski J."/>
            <person name="Sedlazeck F.J."/>
            <person name="Harkess A."/>
            <person name="McKain M.R."/>
            <person name="Liao Z."/>
            <person name="Fang J."/>
            <person name="Liu J."/>
            <person name="Zhang X."/>
            <person name="Zhang Q."/>
            <person name="Hu W."/>
            <person name="Qin Y."/>
            <person name="Wang K."/>
            <person name="Chen L.Y."/>
            <person name="Shirley N."/>
            <person name="Lin Y.R."/>
            <person name="Liu L.Y."/>
            <person name="Hernandez A.G."/>
            <person name="Wright C.L."/>
            <person name="Bulone V."/>
            <person name="Tuskan G.A."/>
            <person name="Heath K."/>
            <person name="Zee F."/>
            <person name="Moore P.H."/>
            <person name="Sunkar R."/>
            <person name="Leebens-Mack J.H."/>
            <person name="Mockler T."/>
            <person name="Bennetzen J.L."/>
            <person name="Freeling M."/>
            <person name="Sankoff D."/>
            <person name="Paterson A.H."/>
            <person name="Zhu X."/>
            <person name="Yang X."/>
            <person name="Smith J.A."/>
            <person name="Cushman J.C."/>
            <person name="Paull R.E."/>
            <person name="Yu Q."/>
        </authorList>
    </citation>
    <scope>NUCLEOTIDE SEQUENCE [LARGE SCALE GENOMIC DNA]</scope>
    <source>
        <strain evidence="7">cv. F153</strain>
    </source>
</reference>
<dbReference type="Pfam" id="PF08295">
    <property type="entry name" value="Sin3_corepress"/>
    <property type="match status" value="1"/>
</dbReference>
<feature type="compositionally biased region" description="Basic and acidic residues" evidence="5">
    <location>
        <begin position="179"/>
        <end position="190"/>
    </location>
</feature>
<dbReference type="GO" id="GO:0000122">
    <property type="term" value="P:negative regulation of transcription by RNA polymerase II"/>
    <property type="evidence" value="ECO:0007669"/>
    <property type="project" value="TreeGrafter"/>
</dbReference>
<dbReference type="GO" id="GO:0003714">
    <property type="term" value="F:transcription corepressor activity"/>
    <property type="evidence" value="ECO:0007669"/>
    <property type="project" value="InterPro"/>
</dbReference>
<keyword evidence="7" id="KW-1185">Reference proteome</keyword>
<feature type="domain" description="Histone deacetylase interacting" evidence="6">
    <location>
        <begin position="329"/>
        <end position="372"/>
    </location>
</feature>
<evidence type="ECO:0000313" key="8">
    <source>
        <dbReference type="RefSeq" id="XP_020105389.1"/>
    </source>
</evidence>
<dbReference type="Pfam" id="PF02671">
    <property type="entry name" value="PAH"/>
    <property type="match status" value="1"/>
</dbReference>
<evidence type="ECO:0000256" key="4">
    <source>
        <dbReference type="PROSITE-ProRule" id="PRU00810"/>
    </source>
</evidence>
<sequence>MKIEDAAIDDHNGVSLPVSKYFKTLEKELHNEPENFHRFVLLLKDFRNKSIDHVGILLNLKELLKHKLHLFHGFKELLNEVDCVERKQTKAELAFLYVCKVKDHFHNDQRFQIFTEIFTKFTMNKKTKVEVYQEMRELLGSHKELFEEFRKFYDAAPETMVPETMPLPTEPSGATLKNQDGREDCSKEDQECNESNIGHKKANLVEPKSSSKRKRMQTGDIIMANHQQEAGGSIEPDVRMGYVNNEMDRVDKAKSCQGDKAPVAVDEIVPEANKAPIADDKIVPEVDKAPVADDEIVPEPPVSEGDDSAQNDDSVAANGSCGRSVRLVDQYEQELFKAEDDRFEIDVLRNLVASTAMRTADLLKKISNKTVEQRPLRLEDHFTQKCLWCIEEMYGDYSLEVKEALQEDPAKVLPVILARLEKKKEEISILKSHFDTIWRVSSERNYKLSRHLQRTKLRLQRTRPSIRT</sequence>
<dbReference type="InterPro" id="IPR013194">
    <property type="entry name" value="HDAC_interact_dom"/>
</dbReference>
<dbReference type="PANTHER" id="PTHR12346:SF38">
    <property type="entry name" value="HISTONE DEACETYLASE INTERACTING DOMAIN-CONTAINING PROTEIN"/>
    <property type="match status" value="1"/>
</dbReference>
<dbReference type="OrthoDB" id="1748418at2759"/>
<feature type="region of interest" description="Disordered" evidence="5">
    <location>
        <begin position="161"/>
        <end position="198"/>
    </location>
</feature>
<evidence type="ECO:0000256" key="2">
    <source>
        <dbReference type="ARBA" id="ARBA00022491"/>
    </source>
</evidence>
<evidence type="ECO:0000256" key="1">
    <source>
        <dbReference type="ARBA" id="ARBA00004123"/>
    </source>
</evidence>
<evidence type="ECO:0000259" key="6">
    <source>
        <dbReference type="Pfam" id="PF08295"/>
    </source>
</evidence>
<reference evidence="8" key="2">
    <citation type="submission" date="2025-08" db="UniProtKB">
        <authorList>
            <consortium name="RefSeq"/>
        </authorList>
    </citation>
    <scope>IDENTIFICATION</scope>
    <source>
        <tissue evidence="8">Leaf</tissue>
    </source>
</reference>
<gene>
    <name evidence="8" type="primary">LOC109721965</name>
</gene>
<organism evidence="7 8">
    <name type="scientific">Ananas comosus</name>
    <name type="common">Pineapple</name>
    <name type="synonym">Ananas ananas</name>
    <dbReference type="NCBI Taxonomy" id="4615"/>
    <lineage>
        <taxon>Eukaryota</taxon>
        <taxon>Viridiplantae</taxon>
        <taxon>Streptophyta</taxon>
        <taxon>Embryophyta</taxon>
        <taxon>Tracheophyta</taxon>
        <taxon>Spermatophyta</taxon>
        <taxon>Magnoliopsida</taxon>
        <taxon>Liliopsida</taxon>
        <taxon>Poales</taxon>
        <taxon>Bromeliaceae</taxon>
        <taxon>Bromelioideae</taxon>
        <taxon>Ananas</taxon>
    </lineage>
</organism>
<evidence type="ECO:0000313" key="7">
    <source>
        <dbReference type="Proteomes" id="UP000515123"/>
    </source>
</evidence>
<name>A0A6P5GB61_ANACO</name>
<keyword evidence="3 4" id="KW-0539">Nucleus</keyword>
<dbReference type="GO" id="GO:0000118">
    <property type="term" value="C:histone deacetylase complex"/>
    <property type="evidence" value="ECO:0007669"/>
    <property type="project" value="TreeGrafter"/>
</dbReference>
<dbReference type="GeneID" id="109721965"/>
<dbReference type="InterPro" id="IPR036600">
    <property type="entry name" value="PAH_sf"/>
</dbReference>
<dbReference type="Gene3D" id="1.20.1160.11">
    <property type="entry name" value="Paired amphipathic helix"/>
    <property type="match status" value="2"/>
</dbReference>
<dbReference type="SUPFAM" id="SSF47762">
    <property type="entry name" value="PAH2 domain"/>
    <property type="match status" value="2"/>
</dbReference>
<comment type="subcellular location">
    <subcellularLocation>
        <location evidence="1 4">Nucleus</location>
    </subcellularLocation>
</comment>
<keyword evidence="2" id="KW-0678">Repressor</keyword>
<dbReference type="Proteomes" id="UP000515123">
    <property type="component" value="Linkage group 16"/>
</dbReference>
<dbReference type="PROSITE" id="PS51477">
    <property type="entry name" value="PAH"/>
    <property type="match status" value="1"/>
</dbReference>
<evidence type="ECO:0000256" key="3">
    <source>
        <dbReference type="ARBA" id="ARBA00023242"/>
    </source>
</evidence>
<evidence type="ECO:0000256" key="5">
    <source>
        <dbReference type="SAM" id="MobiDB-lite"/>
    </source>
</evidence>
<proteinExistence type="predicted"/>
<dbReference type="InterPro" id="IPR039774">
    <property type="entry name" value="Sin3-like"/>
</dbReference>
<dbReference type="InterPro" id="IPR003822">
    <property type="entry name" value="PAH"/>
</dbReference>
<dbReference type="PANTHER" id="PTHR12346">
    <property type="entry name" value="SIN3B-RELATED"/>
    <property type="match status" value="1"/>
</dbReference>